<evidence type="ECO:0000313" key="2">
    <source>
        <dbReference type="EMBL" id="KAB0672395.1"/>
    </source>
</evidence>
<name>A0ABQ6TTY9_9BACT</name>
<dbReference type="RefSeq" id="WP_151156285.1">
    <property type="nucleotide sequence ID" value="NZ_VZRA01000001.1"/>
</dbReference>
<gene>
    <name evidence="2" type="ORF">F6V30_07480</name>
</gene>
<dbReference type="PROSITE" id="PS51833">
    <property type="entry name" value="HDOD"/>
    <property type="match status" value="1"/>
</dbReference>
<evidence type="ECO:0000313" key="3">
    <source>
        <dbReference type="Proteomes" id="UP000798046"/>
    </source>
</evidence>
<accession>A0ABQ6TTY9</accession>
<dbReference type="InterPro" id="IPR052340">
    <property type="entry name" value="RNase_Y/CdgJ"/>
</dbReference>
<evidence type="ECO:0000259" key="1">
    <source>
        <dbReference type="PROSITE" id="PS51833"/>
    </source>
</evidence>
<dbReference type="EMBL" id="VZRA01000001">
    <property type="protein sequence ID" value="KAB0672395.1"/>
    <property type="molecule type" value="Genomic_DNA"/>
</dbReference>
<dbReference type="SUPFAM" id="SSF109604">
    <property type="entry name" value="HD-domain/PDEase-like"/>
    <property type="match status" value="1"/>
</dbReference>
<dbReference type="Gene3D" id="1.10.3210.10">
    <property type="entry name" value="Hypothetical protein af1432"/>
    <property type="match status" value="1"/>
</dbReference>
<reference evidence="2 3" key="1">
    <citation type="journal article" date="2020" name="Microorganisms">
        <title>Description of Three Novel Members in the Family Geobacteraceae, Oryzomonas japonicum gen. nov., sp. nov., Oryzomonas sagensis sp. nov., and Oryzomonas ruber sp. nov.</title>
        <authorList>
            <person name="Xu Z."/>
            <person name="Masuda Y."/>
            <person name="Hayakawa C."/>
            <person name="Ushijima N."/>
            <person name="Kawano K."/>
            <person name="Shiratori Y."/>
            <person name="Senoo K."/>
            <person name="Itoh H."/>
        </authorList>
    </citation>
    <scope>NUCLEOTIDE SEQUENCE [LARGE SCALE GENOMIC DNA]</scope>
    <source>
        <strain evidence="2 3">Red100</strain>
    </source>
</reference>
<comment type="caution">
    <text evidence="2">The sequence shown here is derived from an EMBL/GenBank/DDBJ whole genome shotgun (WGS) entry which is preliminary data.</text>
</comment>
<dbReference type="PANTHER" id="PTHR33525:SF3">
    <property type="entry name" value="RIBONUCLEASE Y"/>
    <property type="match status" value="1"/>
</dbReference>
<organism evidence="2 3">
    <name type="scientific">Oryzomonas sagensis</name>
    <dbReference type="NCBI Taxonomy" id="2603857"/>
    <lineage>
        <taxon>Bacteria</taxon>
        <taxon>Pseudomonadati</taxon>
        <taxon>Thermodesulfobacteriota</taxon>
        <taxon>Desulfuromonadia</taxon>
        <taxon>Geobacterales</taxon>
        <taxon>Geobacteraceae</taxon>
        <taxon>Oryzomonas</taxon>
    </lineage>
</organism>
<dbReference type="PANTHER" id="PTHR33525">
    <property type="match status" value="1"/>
</dbReference>
<dbReference type="Proteomes" id="UP000798046">
    <property type="component" value="Unassembled WGS sequence"/>
</dbReference>
<dbReference type="Pfam" id="PF08668">
    <property type="entry name" value="HDOD"/>
    <property type="match status" value="1"/>
</dbReference>
<dbReference type="InterPro" id="IPR013976">
    <property type="entry name" value="HDOD"/>
</dbReference>
<proteinExistence type="predicted"/>
<feature type="domain" description="HDOD" evidence="1">
    <location>
        <begin position="22"/>
        <end position="215"/>
    </location>
</feature>
<sequence length="280" mass="30422">MTTEKPFVELIRDRLAGDLRGLPVFHSVAVKLQQMLVSRDFHIEEVIRLISEDQSLASQVLKMGNSSFYTGLSKVATIKDAVVRLGAQEIANLVMMASQAEQYKSGNPVLDTFLQKLWDHALSCATGATWLAAKAGYPSLAAEAFMGGLLHDIGKLAIIKALDEILQAGGTKANVSEMLINEILDTMHEDVGHRLMLSWSLPETYCAITANHHNTEYDGNDTLLVIVRLANLACRKVGKALNPDPAIALFGAPEAQFLGIKEITLAELEIIVEDAGTQAL</sequence>
<protein>
    <submittedName>
        <fullName evidence="2">HDOD domain-containing protein</fullName>
    </submittedName>
</protein>
<keyword evidence="3" id="KW-1185">Reference proteome</keyword>